<evidence type="ECO:0000313" key="3">
    <source>
        <dbReference type="Proteomes" id="UP001193501"/>
    </source>
</evidence>
<dbReference type="RefSeq" id="WP_168775445.1">
    <property type="nucleotide sequence ID" value="NZ_JAABNR010000012.1"/>
</dbReference>
<name>A0AAE4YB04_9RHOB</name>
<protein>
    <recommendedName>
        <fullName evidence="4">Lysozyme inhibitor LprI N-terminal domain-containing protein</fullName>
    </recommendedName>
</protein>
<evidence type="ECO:0000313" key="2">
    <source>
        <dbReference type="EMBL" id="NBZ88629.1"/>
    </source>
</evidence>
<feature type="signal peptide" evidence="1">
    <location>
        <begin position="1"/>
        <end position="18"/>
    </location>
</feature>
<dbReference type="Proteomes" id="UP001193501">
    <property type="component" value="Unassembled WGS sequence"/>
</dbReference>
<evidence type="ECO:0000256" key="1">
    <source>
        <dbReference type="SAM" id="SignalP"/>
    </source>
</evidence>
<proteinExistence type="predicted"/>
<keyword evidence="1" id="KW-0732">Signal</keyword>
<reference evidence="2" key="1">
    <citation type="submission" date="2020-01" db="EMBL/GenBank/DDBJ databases">
        <authorList>
            <person name="Chen W.-M."/>
        </authorList>
    </citation>
    <scope>NUCLEOTIDE SEQUENCE</scope>
    <source>
        <strain evidence="2">CYK-10</strain>
    </source>
</reference>
<dbReference type="AlphaFoldDB" id="A0AAE4YB04"/>
<keyword evidence="3" id="KW-1185">Reference proteome</keyword>
<accession>A0AAE4YB04</accession>
<evidence type="ECO:0008006" key="4">
    <source>
        <dbReference type="Google" id="ProtNLM"/>
    </source>
</evidence>
<comment type="caution">
    <text evidence="2">The sequence shown here is derived from an EMBL/GenBank/DDBJ whole genome shotgun (WGS) entry which is preliminary data.</text>
</comment>
<feature type="chain" id="PRO_5041951073" description="Lysozyme inhibitor LprI N-terminal domain-containing protein" evidence="1">
    <location>
        <begin position="19"/>
        <end position="184"/>
    </location>
</feature>
<gene>
    <name evidence="2" type="ORF">GV832_13625</name>
</gene>
<dbReference type="EMBL" id="JAABNR010000012">
    <property type="protein sequence ID" value="NBZ88629.1"/>
    <property type="molecule type" value="Genomic_DNA"/>
</dbReference>
<sequence>MIRLTLLLLMALPTVAQAEIDLAAEKDAQAAVQTLVESCLQEQWGCIGQAAMACLRTELAPIKPVFLAPKPSIEPWNWCYEAELKVWNERLESDIKDIREWLPDGPARRAFDEQQAAWTSYVQMTFPFDHEETNFRSLNRGLENTLPLVAMRALQVGYIRELIVACMDDLAKWDHSICKMLPTP</sequence>
<organism evidence="2 3">
    <name type="scientific">Stagnihabitans tardus</name>
    <dbReference type="NCBI Taxonomy" id="2699202"/>
    <lineage>
        <taxon>Bacteria</taxon>
        <taxon>Pseudomonadati</taxon>
        <taxon>Pseudomonadota</taxon>
        <taxon>Alphaproteobacteria</taxon>
        <taxon>Rhodobacterales</taxon>
        <taxon>Paracoccaceae</taxon>
        <taxon>Stagnihabitans</taxon>
    </lineage>
</organism>